<feature type="compositionally biased region" description="Low complexity" evidence="1">
    <location>
        <begin position="25"/>
        <end position="48"/>
    </location>
</feature>
<reference evidence="2" key="1">
    <citation type="submission" date="2021-01" db="EMBL/GenBank/DDBJ databases">
        <title>Chromosome-level genome assembly of a human fungal pathogen reveals clustering of transcriptionally co-regulated genes.</title>
        <authorList>
            <person name="Voorhies M."/>
            <person name="Cohen S."/>
            <person name="Shea T.P."/>
            <person name="Petrus S."/>
            <person name="Munoz J.F."/>
            <person name="Poplawski S."/>
            <person name="Goldman W.E."/>
            <person name="Michael T."/>
            <person name="Cuomo C.A."/>
            <person name="Sil A."/>
            <person name="Beyhan S."/>
        </authorList>
    </citation>
    <scope>NUCLEOTIDE SEQUENCE</scope>
    <source>
        <strain evidence="2">H88</strain>
    </source>
</reference>
<protein>
    <submittedName>
        <fullName evidence="2">Uncharacterized protein</fullName>
    </submittedName>
</protein>
<feature type="region of interest" description="Disordered" evidence="1">
    <location>
        <begin position="1"/>
        <end position="48"/>
    </location>
</feature>
<sequence length="77" mass="8289">MEELSINHPSLNGHPLPFMRKQSTSERSQSNDSRSGSSSHRSTPSGISITASLHQICMAPAIIPLSSPSRHPALTLK</sequence>
<organism evidence="2 3">
    <name type="scientific">Ajellomyces capsulatus (strain H88)</name>
    <name type="common">Darling's disease fungus</name>
    <name type="synonym">Histoplasma capsulatum</name>
    <dbReference type="NCBI Taxonomy" id="544711"/>
    <lineage>
        <taxon>Eukaryota</taxon>
        <taxon>Fungi</taxon>
        <taxon>Dikarya</taxon>
        <taxon>Ascomycota</taxon>
        <taxon>Pezizomycotina</taxon>
        <taxon>Eurotiomycetes</taxon>
        <taxon>Eurotiomycetidae</taxon>
        <taxon>Onygenales</taxon>
        <taxon>Ajellomycetaceae</taxon>
        <taxon>Histoplasma</taxon>
    </lineage>
</organism>
<accession>A0A8A1LP39</accession>
<proteinExistence type="predicted"/>
<evidence type="ECO:0000313" key="2">
    <source>
        <dbReference type="EMBL" id="QSS55709.1"/>
    </source>
</evidence>
<dbReference type="Proteomes" id="UP000663419">
    <property type="component" value="Chromosome 4"/>
</dbReference>
<evidence type="ECO:0000256" key="1">
    <source>
        <dbReference type="SAM" id="MobiDB-lite"/>
    </source>
</evidence>
<dbReference type="AlphaFoldDB" id="A0A8A1LP39"/>
<dbReference type="VEuPathDB" id="FungiDB:I7I53_03672"/>
<dbReference type="EMBL" id="CP069105">
    <property type="protein sequence ID" value="QSS55709.1"/>
    <property type="molecule type" value="Genomic_DNA"/>
</dbReference>
<evidence type="ECO:0000313" key="3">
    <source>
        <dbReference type="Proteomes" id="UP000663419"/>
    </source>
</evidence>
<gene>
    <name evidence="2" type="ORF">I7I53_03672</name>
</gene>
<name>A0A8A1LP39_AJEC8</name>